<dbReference type="AlphaFoldDB" id="A0A8H4V825"/>
<reference evidence="1 2" key="1">
    <citation type="journal article" date="2020" name="Genome Biol. Evol.">
        <title>A new high-quality draft genome assembly of the Chinese cordyceps Ophiocordyceps sinensis.</title>
        <authorList>
            <person name="Shu R."/>
            <person name="Zhang J."/>
            <person name="Meng Q."/>
            <person name="Zhang H."/>
            <person name="Zhou G."/>
            <person name="Li M."/>
            <person name="Wu P."/>
            <person name="Zhao Y."/>
            <person name="Chen C."/>
            <person name="Qin Q."/>
        </authorList>
    </citation>
    <scope>NUCLEOTIDE SEQUENCE [LARGE SCALE GENOMIC DNA]</scope>
    <source>
        <strain evidence="1 2">IOZ07</strain>
    </source>
</reference>
<name>A0A8H4V825_9HYPO</name>
<evidence type="ECO:0000313" key="1">
    <source>
        <dbReference type="EMBL" id="KAF4511399.1"/>
    </source>
</evidence>
<dbReference type="Pfam" id="PF26001">
    <property type="entry name" value="Pex8"/>
    <property type="match status" value="1"/>
</dbReference>
<protein>
    <recommendedName>
        <fullName evidence="3">Peroxisomal membrane protein Pex17</fullName>
    </recommendedName>
</protein>
<comment type="caution">
    <text evidence="1">The sequence shown here is derived from an EMBL/GenBank/DDBJ whole genome shotgun (WGS) entry which is preliminary data.</text>
</comment>
<dbReference type="PANTHER" id="PTHR39214:SF1">
    <property type="entry name" value="MICROBODY (PEROXISOME) BIOGENESIS PROTEIN PEROXIN 8 (EUROFUNG)"/>
    <property type="match status" value="1"/>
</dbReference>
<accession>A0A8H4V825</accession>
<evidence type="ECO:0008006" key="3">
    <source>
        <dbReference type="Google" id="ProtNLM"/>
    </source>
</evidence>
<dbReference type="InterPro" id="IPR055334">
    <property type="entry name" value="PEX8-like"/>
</dbReference>
<dbReference type="EMBL" id="JAAVMX010000003">
    <property type="protein sequence ID" value="KAF4511399.1"/>
    <property type="molecule type" value="Genomic_DNA"/>
</dbReference>
<dbReference type="OrthoDB" id="2357318at2759"/>
<gene>
    <name evidence="1" type="ORF">G6O67_003204</name>
</gene>
<sequence>MPADLLLNTVLQQYQHVHGPVETDQIIGSTAHLLSRLSNPRNLAVLTSQLLTAPAIWHRGDEPRLSLRVFGIYSTAASRVRDNYNEDAKHKGLKQEGGLRCDEWARAVVKGADDGSRPWQHLLVLAGVLVGMEGDGRQSLSRGLRSALEHAIVTATNLALHHTAQDGLYASASLVAALNFAFPLLSNLDRSQIKCSALLPITVWALTGEQGFCDGHFLKAIGNDTTETVEHCLSWPANSPSYRMLQELETQPLMANIGPLSKLAGFAVQHANDSTAVLQAQDALLVFTGKVFNAWQRVALSAVDPDLEGQCMVPETLQTTWPLLWQVLRKLMFGSVAVLQAIVSRSLLDPNMLANGMAPGIAAKSLHILRNLFFISSRNGNSAFQVYTFSYLASLDVISRDPETCHGFLQETRAANVDPFPASYLQRTLDLFHLNVAEHLPLALSVSSCQNLIIEPAVAYISHHGPLSPSGVELFESAHSAILSVLCCPQHSSLTIDITPFYVVKLFESFPRHISPRQFRVAFKTVMEIVSPPFPIAAMRPELSETLLEMLRCNMPTASTALLGGGSGSPSQQEDMPLSEQSALVMALVDSLPFLPLVLVEEWLGITAQVMKEIADPGLRGPVKKRFLDVLVNGEMDVERSTIGVAWWGTKGGREAVLLGSSREPAMMSGAIGGANEKSSRL</sequence>
<dbReference type="PANTHER" id="PTHR39214">
    <property type="entry name" value="MICROBODY (PEROXISOME) BIOGENESIS PROTEIN PEROXIN 8 (EUROFUNG)"/>
    <property type="match status" value="1"/>
</dbReference>
<dbReference type="Proteomes" id="UP000557566">
    <property type="component" value="Unassembled WGS sequence"/>
</dbReference>
<organism evidence="1 2">
    <name type="scientific">Ophiocordyceps sinensis</name>
    <dbReference type="NCBI Taxonomy" id="72228"/>
    <lineage>
        <taxon>Eukaryota</taxon>
        <taxon>Fungi</taxon>
        <taxon>Dikarya</taxon>
        <taxon>Ascomycota</taxon>
        <taxon>Pezizomycotina</taxon>
        <taxon>Sordariomycetes</taxon>
        <taxon>Hypocreomycetidae</taxon>
        <taxon>Hypocreales</taxon>
        <taxon>Ophiocordycipitaceae</taxon>
        <taxon>Ophiocordyceps</taxon>
    </lineage>
</organism>
<evidence type="ECO:0000313" key="2">
    <source>
        <dbReference type="Proteomes" id="UP000557566"/>
    </source>
</evidence>
<proteinExistence type="predicted"/>
<keyword evidence="2" id="KW-1185">Reference proteome</keyword>